<gene>
    <name evidence="1" type="ORF">D3877_28455</name>
</gene>
<dbReference type="Gene3D" id="3.40.50.2000">
    <property type="entry name" value="Glycogen Phosphorylase B"/>
    <property type="match status" value="2"/>
</dbReference>
<dbReference type="Pfam" id="PF13692">
    <property type="entry name" value="Glyco_trans_1_4"/>
    <property type="match status" value="1"/>
</dbReference>
<dbReference type="AlphaFoldDB" id="A0A418VL89"/>
<sequence length="321" mass="34059">MATIMVRAHDASPPARVLFVTGAPPDGLAGGVKVAHRHAELLVDLGIDAQVLAPRGRPVWFRSKAVVTTDPRLRVGPSDLLVFGEEMDRNLDAARPLPCQRALYCQNHHYLPLDRLNGQGLAEAGFHRVAAASRVIGAFLDSAMGWPGAPVLSPPIDPALFRPGPKTLRVAVLPRKLPEHAAFIRAVFRQKNPDLTGVEWVEIVGRHEEEVADILAGSAVFLSLGHREGLGMVALEAMASGCAVVGFHGMGGLDYATPENGRWFFSDDMIACADALADVLRGLEGGDSTVAAMIQAGQTTAAAHAPDRVKAQLLPFYGAGA</sequence>
<accession>A0A418VL89</accession>
<proteinExistence type="predicted"/>
<protein>
    <submittedName>
        <fullName evidence="1">Glycosyltransferase</fullName>
    </submittedName>
</protein>
<keyword evidence="2" id="KW-1185">Reference proteome</keyword>
<comment type="caution">
    <text evidence="1">The sequence shown here is derived from an EMBL/GenBank/DDBJ whole genome shotgun (WGS) entry which is preliminary data.</text>
</comment>
<dbReference type="Proteomes" id="UP000283458">
    <property type="component" value="Unassembled WGS sequence"/>
</dbReference>
<keyword evidence="1" id="KW-0808">Transferase</keyword>
<evidence type="ECO:0000313" key="1">
    <source>
        <dbReference type="EMBL" id="RJF76819.1"/>
    </source>
</evidence>
<evidence type="ECO:0000313" key="2">
    <source>
        <dbReference type="Proteomes" id="UP000283458"/>
    </source>
</evidence>
<dbReference type="RefSeq" id="WP_119834170.1">
    <property type="nucleotide sequence ID" value="NZ_QYUL01000006.1"/>
</dbReference>
<dbReference type="OrthoDB" id="9801609at2"/>
<name>A0A418VL89_9PROT</name>
<organism evidence="1 2">
    <name type="scientific">Azospirillum cavernae</name>
    <dbReference type="NCBI Taxonomy" id="2320860"/>
    <lineage>
        <taxon>Bacteria</taxon>
        <taxon>Pseudomonadati</taxon>
        <taxon>Pseudomonadota</taxon>
        <taxon>Alphaproteobacteria</taxon>
        <taxon>Rhodospirillales</taxon>
        <taxon>Azospirillaceae</taxon>
        <taxon>Azospirillum</taxon>
    </lineage>
</organism>
<dbReference type="SUPFAM" id="SSF53756">
    <property type="entry name" value="UDP-Glycosyltransferase/glycogen phosphorylase"/>
    <property type="match status" value="1"/>
</dbReference>
<dbReference type="GO" id="GO:0016740">
    <property type="term" value="F:transferase activity"/>
    <property type="evidence" value="ECO:0007669"/>
    <property type="project" value="UniProtKB-KW"/>
</dbReference>
<reference evidence="1 2" key="1">
    <citation type="submission" date="2018-09" db="EMBL/GenBank/DDBJ databases">
        <authorList>
            <person name="Zhu H."/>
        </authorList>
    </citation>
    <scope>NUCLEOTIDE SEQUENCE [LARGE SCALE GENOMIC DNA]</scope>
    <source>
        <strain evidence="1 2">K2W22B-5</strain>
    </source>
</reference>
<dbReference type="EMBL" id="QYUL01000006">
    <property type="protein sequence ID" value="RJF76819.1"/>
    <property type="molecule type" value="Genomic_DNA"/>
</dbReference>